<evidence type="ECO:0000256" key="7">
    <source>
        <dbReference type="ARBA" id="ARBA00022908"/>
    </source>
</evidence>
<protein>
    <recommendedName>
        <fullName evidence="3">Tyrosine recombinase XerD</fullName>
    </recommendedName>
</protein>
<dbReference type="InterPro" id="IPR050090">
    <property type="entry name" value="Tyrosine_recombinase_XerCD"/>
</dbReference>
<dbReference type="PANTHER" id="PTHR30349:SF81">
    <property type="entry name" value="TYROSINE RECOMBINASE XERC"/>
    <property type="match status" value="1"/>
</dbReference>
<dbReference type="Pfam" id="PF00589">
    <property type="entry name" value="Phage_integrase"/>
    <property type="match status" value="1"/>
</dbReference>
<evidence type="ECO:0000256" key="3">
    <source>
        <dbReference type="ARBA" id="ARBA00015810"/>
    </source>
</evidence>
<keyword evidence="5" id="KW-0132">Cell division</keyword>
<evidence type="ECO:0000256" key="2">
    <source>
        <dbReference type="ARBA" id="ARBA00010450"/>
    </source>
</evidence>
<evidence type="ECO:0000256" key="5">
    <source>
        <dbReference type="ARBA" id="ARBA00022618"/>
    </source>
</evidence>
<dbReference type="HAMAP" id="MF_01808">
    <property type="entry name" value="Recomb_XerC_XerD"/>
    <property type="match status" value="1"/>
</dbReference>
<dbReference type="InterPro" id="IPR011932">
    <property type="entry name" value="Recomb_XerD"/>
</dbReference>
<dbReference type="NCBIfam" id="NF040815">
    <property type="entry name" value="recomb_XerA_Arch"/>
    <property type="match status" value="1"/>
</dbReference>
<comment type="similarity">
    <text evidence="2">Belongs to the 'phage' integrase family. XerD subfamily.</text>
</comment>
<dbReference type="GO" id="GO:0006310">
    <property type="term" value="P:DNA recombination"/>
    <property type="evidence" value="ECO:0007669"/>
    <property type="project" value="UniProtKB-KW"/>
</dbReference>
<evidence type="ECO:0000256" key="6">
    <source>
        <dbReference type="ARBA" id="ARBA00022829"/>
    </source>
</evidence>
<dbReference type="SUPFAM" id="SSF56349">
    <property type="entry name" value="DNA breaking-rejoining enzymes"/>
    <property type="match status" value="1"/>
</dbReference>
<keyword evidence="7" id="KW-0229">DNA integration</keyword>
<dbReference type="InterPro" id="IPR002104">
    <property type="entry name" value="Integrase_catalytic"/>
</dbReference>
<dbReference type="PROSITE" id="PS51898">
    <property type="entry name" value="TYR_RECOMBINASE"/>
    <property type="match status" value="1"/>
</dbReference>
<dbReference type="GO" id="GO:0007059">
    <property type="term" value="P:chromosome segregation"/>
    <property type="evidence" value="ECO:0007669"/>
    <property type="project" value="UniProtKB-KW"/>
</dbReference>
<dbReference type="InterPro" id="IPR023009">
    <property type="entry name" value="Tyrosine_recombinase_XerC/XerD"/>
</dbReference>
<feature type="domain" description="Tyr recombinase" evidence="11">
    <location>
        <begin position="107"/>
        <end position="291"/>
    </location>
</feature>
<dbReference type="InterPro" id="IPR044068">
    <property type="entry name" value="CB"/>
</dbReference>
<dbReference type="CDD" id="cd00798">
    <property type="entry name" value="INT_XerDC_C"/>
    <property type="match status" value="1"/>
</dbReference>
<evidence type="ECO:0000256" key="8">
    <source>
        <dbReference type="ARBA" id="ARBA00023125"/>
    </source>
</evidence>
<dbReference type="NCBIfam" id="NF001399">
    <property type="entry name" value="PRK00283.1"/>
    <property type="match status" value="1"/>
</dbReference>
<keyword evidence="6" id="KW-0159">Chromosome partition</keyword>
<evidence type="ECO:0000256" key="4">
    <source>
        <dbReference type="ARBA" id="ARBA00022490"/>
    </source>
</evidence>
<dbReference type="InterPro" id="IPR011010">
    <property type="entry name" value="DNA_brk_join_enz"/>
</dbReference>
<dbReference type="Gene3D" id="1.10.443.10">
    <property type="entry name" value="Intergrase catalytic core"/>
    <property type="match status" value="1"/>
</dbReference>
<sequence length="298" mass="34715">MENFLKDYINMLKVERNLARNSLDSYHRDLNQYHHYLESELHLKTIYNVTLGHIRSYIRCLTDRGLSANTIKRAVSSIRTYHNFLSAEGHVKDNPAQLIDTPKVARKLPEVLTIQEIDQILNIIPENAPMARRDLAIFEMMYSCGLRVTELCDFTTKDILWDSEMISVKGKGNKQRFVPIGPIVRENLQDYLNNERSGLAEKNPNVPEVFLSRNGRKLTRMMVWILLKKWTKTADITKKVSPHTLRHSFATHLLEGGADLRSVQEMLGHRDITTTQVYTHLDNEHLKEVHRTYHPRFN</sequence>
<keyword evidence="8" id="KW-0238">DNA-binding</keyword>
<dbReference type="PROSITE" id="PS51900">
    <property type="entry name" value="CB"/>
    <property type="match status" value="1"/>
</dbReference>
<reference evidence="13" key="1">
    <citation type="submission" date="2015-10" db="EMBL/GenBank/DDBJ databases">
        <authorList>
            <person name="Gilbert D.G."/>
        </authorList>
    </citation>
    <scope>NUCLEOTIDE SEQUENCE</scope>
</reference>
<dbReference type="Gene3D" id="1.10.150.130">
    <property type="match status" value="1"/>
</dbReference>
<dbReference type="Pfam" id="PF02899">
    <property type="entry name" value="Phage_int_SAM_1"/>
    <property type="match status" value="1"/>
</dbReference>
<dbReference type="PANTHER" id="PTHR30349">
    <property type="entry name" value="PHAGE INTEGRASE-RELATED"/>
    <property type="match status" value="1"/>
</dbReference>
<evidence type="ECO:0000256" key="1">
    <source>
        <dbReference type="ARBA" id="ARBA00004496"/>
    </source>
</evidence>
<dbReference type="GO" id="GO:0051301">
    <property type="term" value="P:cell division"/>
    <property type="evidence" value="ECO:0007669"/>
    <property type="project" value="UniProtKB-KW"/>
</dbReference>
<comment type="subcellular location">
    <subcellularLocation>
        <location evidence="1">Cytoplasm</location>
    </subcellularLocation>
</comment>
<dbReference type="AlphaFoldDB" id="A0A160VEV8"/>
<keyword evidence="10" id="KW-0131">Cell cycle</keyword>
<organism evidence="13">
    <name type="scientific">hydrothermal vent metagenome</name>
    <dbReference type="NCBI Taxonomy" id="652676"/>
    <lineage>
        <taxon>unclassified sequences</taxon>
        <taxon>metagenomes</taxon>
        <taxon>ecological metagenomes</taxon>
    </lineage>
</organism>
<dbReference type="GO" id="GO:0003677">
    <property type="term" value="F:DNA binding"/>
    <property type="evidence" value="ECO:0007669"/>
    <property type="project" value="UniProtKB-KW"/>
</dbReference>
<dbReference type="GO" id="GO:0009009">
    <property type="term" value="F:site-specific recombinase activity"/>
    <property type="evidence" value="ECO:0007669"/>
    <property type="project" value="InterPro"/>
</dbReference>
<dbReference type="NCBIfam" id="TIGR02225">
    <property type="entry name" value="recomb_XerD"/>
    <property type="match status" value="1"/>
</dbReference>
<evidence type="ECO:0000259" key="11">
    <source>
        <dbReference type="PROSITE" id="PS51898"/>
    </source>
</evidence>
<dbReference type="InterPro" id="IPR013762">
    <property type="entry name" value="Integrase-like_cat_sf"/>
</dbReference>
<accession>A0A160VEV8</accession>
<evidence type="ECO:0000313" key="13">
    <source>
        <dbReference type="EMBL" id="CUV08812.1"/>
    </source>
</evidence>
<dbReference type="InterPro" id="IPR004107">
    <property type="entry name" value="Integrase_SAM-like_N"/>
</dbReference>
<dbReference type="GO" id="GO:0005737">
    <property type="term" value="C:cytoplasm"/>
    <property type="evidence" value="ECO:0007669"/>
    <property type="project" value="UniProtKB-SubCell"/>
</dbReference>
<feature type="domain" description="Core-binding (CB)" evidence="12">
    <location>
        <begin position="1"/>
        <end position="86"/>
    </location>
</feature>
<gene>
    <name evidence="13" type="ORF">MGWOODY_Mmi1996</name>
</gene>
<name>A0A160VEV8_9ZZZZ</name>
<evidence type="ECO:0000256" key="9">
    <source>
        <dbReference type="ARBA" id="ARBA00023172"/>
    </source>
</evidence>
<keyword evidence="4" id="KW-0963">Cytoplasm</keyword>
<evidence type="ECO:0000259" key="12">
    <source>
        <dbReference type="PROSITE" id="PS51900"/>
    </source>
</evidence>
<dbReference type="EMBL" id="FAXC01000128">
    <property type="protein sequence ID" value="CUV08812.1"/>
    <property type="molecule type" value="Genomic_DNA"/>
</dbReference>
<dbReference type="InterPro" id="IPR010998">
    <property type="entry name" value="Integrase_recombinase_N"/>
</dbReference>
<evidence type="ECO:0000256" key="10">
    <source>
        <dbReference type="ARBA" id="ARBA00023306"/>
    </source>
</evidence>
<proteinExistence type="inferred from homology"/>
<keyword evidence="9" id="KW-0233">DNA recombination</keyword>